<dbReference type="SMART" id="SM01178">
    <property type="entry name" value="DUF4217"/>
    <property type="match status" value="1"/>
</dbReference>
<dbReference type="CDD" id="cd18787">
    <property type="entry name" value="SF2_C_DEAD"/>
    <property type="match status" value="1"/>
</dbReference>
<reference evidence="14" key="1">
    <citation type="submission" date="2011-08" db="EMBL/GenBank/DDBJ databases">
        <authorList>
            <person name="Rombauts S."/>
        </authorList>
    </citation>
    <scope>NUCLEOTIDE SEQUENCE</scope>
    <source>
        <strain evidence="14">London</strain>
    </source>
</reference>
<feature type="region of interest" description="Disordered" evidence="9">
    <location>
        <begin position="1"/>
        <end position="30"/>
    </location>
</feature>
<keyword evidence="4 7" id="KW-0067">ATP-binding</keyword>
<evidence type="ECO:0000259" key="12">
    <source>
        <dbReference type="PROSITE" id="PS51195"/>
    </source>
</evidence>
<keyword evidence="1 7" id="KW-0547">Nucleotide-binding</keyword>
<dbReference type="OrthoDB" id="10259640at2759"/>
<dbReference type="InterPro" id="IPR001650">
    <property type="entry name" value="Helicase_C-like"/>
</dbReference>
<evidence type="ECO:0000259" key="10">
    <source>
        <dbReference type="PROSITE" id="PS51192"/>
    </source>
</evidence>
<dbReference type="GO" id="GO:0016887">
    <property type="term" value="F:ATP hydrolysis activity"/>
    <property type="evidence" value="ECO:0007669"/>
    <property type="project" value="RHEA"/>
</dbReference>
<feature type="region of interest" description="Disordered" evidence="9">
    <location>
        <begin position="635"/>
        <end position="785"/>
    </location>
</feature>
<name>T1L111_TETUR</name>
<dbReference type="Pfam" id="PF13959">
    <property type="entry name" value="CTE_SPB4"/>
    <property type="match status" value="1"/>
</dbReference>
<dbReference type="GO" id="GO:0003723">
    <property type="term" value="F:RNA binding"/>
    <property type="evidence" value="ECO:0007669"/>
    <property type="project" value="UniProtKB-UniRule"/>
</dbReference>
<dbReference type="PROSITE" id="PS00039">
    <property type="entry name" value="DEAD_ATP_HELICASE"/>
    <property type="match status" value="1"/>
</dbReference>
<dbReference type="HOGENOM" id="CLU_003041_26_1_1"/>
<evidence type="ECO:0000256" key="1">
    <source>
        <dbReference type="ARBA" id="ARBA00022741"/>
    </source>
</evidence>
<dbReference type="Pfam" id="PF00270">
    <property type="entry name" value="DEAD"/>
    <property type="match status" value="1"/>
</dbReference>
<dbReference type="EnsemblMetazoa" id="tetur31g00080.1">
    <property type="protein sequence ID" value="tetur31g00080.1"/>
    <property type="gene ID" value="tetur31g00080"/>
</dbReference>
<feature type="domain" description="DEAD-box RNA helicase Q" evidence="12">
    <location>
        <begin position="33"/>
        <end position="61"/>
    </location>
</feature>
<dbReference type="STRING" id="32264.T1L111"/>
<dbReference type="PROSITE" id="PS51195">
    <property type="entry name" value="Q_MOTIF"/>
    <property type="match status" value="1"/>
</dbReference>
<feature type="compositionally biased region" description="Basic and acidic residues" evidence="9">
    <location>
        <begin position="641"/>
        <end position="672"/>
    </location>
</feature>
<feature type="compositionally biased region" description="Acidic residues" evidence="9">
    <location>
        <begin position="705"/>
        <end position="748"/>
    </location>
</feature>
<evidence type="ECO:0000256" key="4">
    <source>
        <dbReference type="ARBA" id="ARBA00022840"/>
    </source>
</evidence>
<organism evidence="13 14">
    <name type="scientific">Tetranychus urticae</name>
    <name type="common">Two-spotted spider mite</name>
    <dbReference type="NCBI Taxonomy" id="32264"/>
    <lineage>
        <taxon>Eukaryota</taxon>
        <taxon>Metazoa</taxon>
        <taxon>Ecdysozoa</taxon>
        <taxon>Arthropoda</taxon>
        <taxon>Chelicerata</taxon>
        <taxon>Arachnida</taxon>
        <taxon>Acari</taxon>
        <taxon>Acariformes</taxon>
        <taxon>Trombidiformes</taxon>
        <taxon>Prostigmata</taxon>
        <taxon>Eleutherengona</taxon>
        <taxon>Raphignathae</taxon>
        <taxon>Tetranychoidea</taxon>
        <taxon>Tetranychidae</taxon>
        <taxon>Tetranychus</taxon>
    </lineage>
</organism>
<dbReference type="EMBL" id="CAEY01000889">
    <property type="status" value="NOT_ANNOTATED_CDS"/>
    <property type="molecule type" value="Genomic_DNA"/>
</dbReference>
<dbReference type="EC" id="3.6.4.13" evidence="8"/>
<dbReference type="PROSITE" id="PS51192">
    <property type="entry name" value="HELICASE_ATP_BIND_1"/>
    <property type="match status" value="1"/>
</dbReference>
<feature type="domain" description="Helicase C-terminal" evidence="11">
    <location>
        <begin position="251"/>
        <end position="415"/>
    </location>
</feature>
<evidence type="ECO:0000256" key="9">
    <source>
        <dbReference type="SAM" id="MobiDB-lite"/>
    </source>
</evidence>
<dbReference type="Proteomes" id="UP000015104">
    <property type="component" value="Unassembled WGS sequence"/>
</dbReference>
<evidence type="ECO:0000256" key="3">
    <source>
        <dbReference type="ARBA" id="ARBA00022806"/>
    </source>
</evidence>
<evidence type="ECO:0000256" key="6">
    <source>
        <dbReference type="PROSITE-ProRule" id="PRU00552"/>
    </source>
</evidence>
<evidence type="ECO:0000256" key="7">
    <source>
        <dbReference type="RuleBase" id="RU000492"/>
    </source>
</evidence>
<protein>
    <recommendedName>
        <fullName evidence="8">ATP-dependent RNA helicase</fullName>
        <ecNumber evidence="8">3.6.4.13</ecNumber>
    </recommendedName>
</protein>
<dbReference type="SMART" id="SM00490">
    <property type="entry name" value="HELICc"/>
    <property type="match status" value="1"/>
</dbReference>
<comment type="domain">
    <text evidence="8">The Q motif is unique to and characteristic of the DEAD box family of RNA helicases and controls ATP binding and hydrolysis.</text>
</comment>
<evidence type="ECO:0000313" key="13">
    <source>
        <dbReference type="EnsemblMetazoa" id="tetur31g00080.1"/>
    </source>
</evidence>
<feature type="compositionally biased region" description="Acidic residues" evidence="9">
    <location>
        <begin position="676"/>
        <end position="694"/>
    </location>
</feature>
<keyword evidence="14" id="KW-1185">Reference proteome</keyword>
<dbReference type="InterPro" id="IPR014001">
    <property type="entry name" value="Helicase_ATP-bd"/>
</dbReference>
<dbReference type="Pfam" id="PF00271">
    <property type="entry name" value="Helicase_C"/>
    <property type="match status" value="1"/>
</dbReference>
<proteinExistence type="inferred from homology"/>
<evidence type="ECO:0000256" key="2">
    <source>
        <dbReference type="ARBA" id="ARBA00022801"/>
    </source>
</evidence>
<keyword evidence="2 7" id="KW-0378">Hydrolase</keyword>
<dbReference type="GO" id="GO:0003724">
    <property type="term" value="F:RNA helicase activity"/>
    <property type="evidence" value="ECO:0007669"/>
    <property type="project" value="UniProtKB-EC"/>
</dbReference>
<feature type="compositionally biased region" description="Basic residues" evidence="9">
    <location>
        <begin position="16"/>
        <end position="25"/>
    </location>
</feature>
<comment type="function">
    <text evidence="8">RNA helicase.</text>
</comment>
<dbReference type="eggNOG" id="KOG0343">
    <property type="taxonomic scope" value="Eukaryota"/>
</dbReference>
<feature type="region of interest" description="Disordered" evidence="9">
    <location>
        <begin position="482"/>
        <end position="509"/>
    </location>
</feature>
<dbReference type="SMART" id="SM00487">
    <property type="entry name" value="DEXDc"/>
    <property type="match status" value="1"/>
</dbReference>
<feature type="compositionally biased region" description="Basic and acidic residues" evidence="9">
    <location>
        <begin position="695"/>
        <end position="704"/>
    </location>
</feature>
<keyword evidence="3 7" id="KW-0347">Helicase</keyword>
<comment type="similarity">
    <text evidence="7">Belongs to the DEAD box helicase family.</text>
</comment>
<feature type="domain" description="Helicase ATP-binding" evidence="10">
    <location>
        <begin position="64"/>
        <end position="238"/>
    </location>
</feature>
<dbReference type="Gene3D" id="3.40.50.300">
    <property type="entry name" value="P-loop containing nucleotide triphosphate hydrolases"/>
    <property type="match status" value="2"/>
</dbReference>
<evidence type="ECO:0000313" key="14">
    <source>
        <dbReference type="Proteomes" id="UP000015104"/>
    </source>
</evidence>
<dbReference type="CDD" id="cd17941">
    <property type="entry name" value="DEADc_DDX10"/>
    <property type="match status" value="1"/>
</dbReference>
<evidence type="ECO:0000256" key="8">
    <source>
        <dbReference type="RuleBase" id="RU365068"/>
    </source>
</evidence>
<dbReference type="AlphaFoldDB" id="T1L111"/>
<feature type="short sequence motif" description="Q motif" evidence="6">
    <location>
        <begin position="33"/>
        <end position="61"/>
    </location>
</feature>
<keyword evidence="5 8" id="KW-0694">RNA-binding</keyword>
<reference evidence="13" key="2">
    <citation type="submission" date="2015-06" db="UniProtKB">
        <authorList>
            <consortium name="EnsemblMetazoa"/>
        </authorList>
    </citation>
    <scope>IDENTIFICATION</scope>
</reference>
<dbReference type="SUPFAM" id="SSF52540">
    <property type="entry name" value="P-loop containing nucleoside triphosphate hydrolases"/>
    <property type="match status" value="1"/>
</dbReference>
<evidence type="ECO:0000256" key="5">
    <source>
        <dbReference type="ARBA" id="ARBA00022884"/>
    </source>
</evidence>
<dbReference type="InterPro" id="IPR025313">
    <property type="entry name" value="SPB4-like_CTE"/>
</dbReference>
<evidence type="ECO:0000259" key="11">
    <source>
        <dbReference type="PROSITE" id="PS51194"/>
    </source>
</evidence>
<sequence length="785" mass="89228">MAFGQRKLSRNDAKGMRKGKGKKSNNKSGLDKSEFKVFNLSTKTLRGLTDAGYLVPTEIQSATLESALNGDDILGAAKTGSGKTLAFLIPILEKLEKEKWTHLDGVGGLIITPTRELAYQIFETINKIGAYHDFSVGLIIGGKDLKFERHRMNKCNIVICTPGRILQHMHENALFNCDNMKILVLDEADRILDMGFKKTMDSIIENLPKERQTLLFSATQTKSVKDLARLSLVDPKYIAVHENSHSVTPEGLVQKYIVCEAHQKLNLLWSFIKANVTKKILVFVSTCKQAKFIHQLFCRLKPGTTMLPLYGTLHQLRRMNIYNEFKSSKKACLVATDIASRGLDFPAVDWVVQYDCPEDTSQYIHRAGRTARYHKGGESLLFLLPSEEKSMVEQLEARKVPIQKSTIPQYMQKSMIRKADALLARDVSLKETAQRAFKQYLKDVYMMKDKTVFDVTTIDKDLLARSYGLIVTPRVRFLENKGLKGNKNSSSLNPDDSDGNINSDEDKPKVKKELTLTGHASDESDGEDLFISKKVPTIPDIDIKSIEPLTKGKIVTQASLAKKILRKNLSVNKKIVFDDKGEPVEEFPLQQKSEKVKLLDEKCKSGIDIAIAKEIMEDEDKIDKEIQRKIIKEKHKAKRLKEREEKKQKAEEAKKRFAERKGLSKPDRKSLVNDDIQAESEEESEVESEEEDSDHDEKLSKYIDELPDPDEYYGNDEDDEDDEEEDDIDQDGDSEEQESDQEEDESEDENPRKRMRMNTDDESDDDMIPLSLQDAEALAKQFVDD</sequence>
<dbReference type="InterPro" id="IPR000629">
    <property type="entry name" value="RNA-helicase_DEAD-box_CS"/>
</dbReference>
<feature type="compositionally biased region" description="Polar residues" evidence="9">
    <location>
        <begin position="486"/>
        <end position="502"/>
    </location>
</feature>
<dbReference type="InterPro" id="IPR014014">
    <property type="entry name" value="RNA_helicase_DEAD_Q_motif"/>
</dbReference>
<dbReference type="OMA" id="KFHKFSA"/>
<dbReference type="InterPro" id="IPR011545">
    <property type="entry name" value="DEAD/DEAH_box_helicase_dom"/>
</dbReference>
<dbReference type="GO" id="GO:0005524">
    <property type="term" value="F:ATP binding"/>
    <property type="evidence" value="ECO:0007669"/>
    <property type="project" value="UniProtKB-UniRule"/>
</dbReference>
<dbReference type="InterPro" id="IPR027417">
    <property type="entry name" value="P-loop_NTPase"/>
</dbReference>
<accession>T1L111</accession>
<comment type="catalytic activity">
    <reaction evidence="8">
        <text>ATP + H2O = ADP + phosphate + H(+)</text>
        <dbReference type="Rhea" id="RHEA:13065"/>
        <dbReference type="ChEBI" id="CHEBI:15377"/>
        <dbReference type="ChEBI" id="CHEBI:15378"/>
        <dbReference type="ChEBI" id="CHEBI:30616"/>
        <dbReference type="ChEBI" id="CHEBI:43474"/>
        <dbReference type="ChEBI" id="CHEBI:456216"/>
        <dbReference type="EC" id="3.6.4.13"/>
    </reaction>
</comment>
<dbReference type="PANTHER" id="PTHR24031">
    <property type="entry name" value="RNA HELICASE"/>
    <property type="match status" value="1"/>
</dbReference>
<dbReference type="PROSITE" id="PS51194">
    <property type="entry name" value="HELICASE_CTER"/>
    <property type="match status" value="1"/>
</dbReference>